<dbReference type="InterPro" id="IPR012340">
    <property type="entry name" value="NA-bd_OB-fold"/>
</dbReference>
<dbReference type="GO" id="GO:0032259">
    <property type="term" value="P:methylation"/>
    <property type="evidence" value="ECO:0007669"/>
    <property type="project" value="UniProtKB-KW"/>
</dbReference>
<dbReference type="SUPFAM" id="SSF50249">
    <property type="entry name" value="Nucleic acid-binding proteins"/>
    <property type="match status" value="1"/>
</dbReference>
<evidence type="ECO:0000256" key="3">
    <source>
        <dbReference type="ARBA" id="ARBA00022490"/>
    </source>
</evidence>
<dbReference type="GO" id="GO:0005737">
    <property type="term" value="C:cytoplasm"/>
    <property type="evidence" value="ECO:0007669"/>
    <property type="project" value="UniProtKB-SubCell"/>
</dbReference>
<dbReference type="PANTHER" id="PTHR12150">
    <property type="entry name" value="CLASS IV SAM-BINDING METHYLTRANSFERASE-RELATED"/>
    <property type="match status" value="1"/>
</dbReference>
<evidence type="ECO:0000256" key="12">
    <source>
        <dbReference type="ARBA" id="ARBA00093639"/>
    </source>
</evidence>
<evidence type="ECO:0000256" key="8">
    <source>
        <dbReference type="ARBA" id="ARBA00078957"/>
    </source>
</evidence>
<reference evidence="13 14" key="1">
    <citation type="submission" date="2023-10" db="EMBL/GenBank/DDBJ databases">
        <title>Genomes of two closely related lineages of the louse Polyplax serrata with different host specificities.</title>
        <authorList>
            <person name="Martinu J."/>
            <person name="Tarabai H."/>
            <person name="Stefka J."/>
            <person name="Hypsa V."/>
        </authorList>
    </citation>
    <scope>NUCLEOTIDE SEQUENCE [LARGE SCALE GENOMIC DNA]</scope>
    <source>
        <strain evidence="13">HR10_N</strain>
    </source>
</reference>
<protein>
    <recommendedName>
        <fullName evidence="12">28S rRNA (uridine-N(3))-methyltransferase</fullName>
    </recommendedName>
    <alternativeName>
        <fullName evidence="7">Centromere protein 32</fullName>
    </alternativeName>
    <alternativeName>
        <fullName evidence="9">Kinetochore-associated protein</fullName>
    </alternativeName>
    <alternativeName>
        <fullName evidence="8">SPOUT domain-containing methyltransferase 1</fullName>
    </alternativeName>
</protein>
<name>A0AAN8PBK1_POLSC</name>
<dbReference type="InterPro" id="IPR003750">
    <property type="entry name" value="Put_MeTrfase-C9orf114-like"/>
</dbReference>
<evidence type="ECO:0000256" key="9">
    <source>
        <dbReference type="ARBA" id="ARBA00079311"/>
    </source>
</evidence>
<dbReference type="Proteomes" id="UP001372834">
    <property type="component" value="Unassembled WGS sequence"/>
</dbReference>
<sequence length="359" mass="40512">MDSDLSGKKRKGSWRELKLKKRKWKEERLMKKLKKMEEAESVANQPVEVMNGEGTAERATLSIALPGSILQNAQSNELRTYVAGQIARAACIYKINEVIVFNDVAESFAEPGQAPSGKHKKYCTQFARLLQYLECPQYLRKHFFPIHSDLQFAGLMNPLDAPHHLRQDEDFDFREGITLDKPVKNGIGTFVDVGLKKEVLVDKTLQPKLRVTVKINPPKPESKKIRGIVVAPDTPEKELNTYWGYSVRIAHSISEVFSKSPFQDGYDLTIGTSDKGKSVDEIKKKELRSYKHGLIVFGGLQGLENALESDTTLNVGDVSLLFDHYLNTCPQQGSRTIRTEEAVFITLAELRKKLGIHKK</sequence>
<dbReference type="PANTHER" id="PTHR12150:SF13">
    <property type="entry name" value="METHYLTRANSFERASE C9ORF114-RELATED"/>
    <property type="match status" value="1"/>
</dbReference>
<evidence type="ECO:0000256" key="10">
    <source>
        <dbReference type="ARBA" id="ARBA00093228"/>
    </source>
</evidence>
<dbReference type="InterPro" id="IPR029028">
    <property type="entry name" value="Alpha/beta_knot_MTases"/>
</dbReference>
<keyword evidence="3" id="KW-0963">Cytoplasm</keyword>
<comment type="subcellular location">
    <subcellularLocation>
        <location evidence="1">Cytoplasm</location>
    </subcellularLocation>
</comment>
<evidence type="ECO:0000256" key="2">
    <source>
        <dbReference type="ARBA" id="ARBA00009841"/>
    </source>
</evidence>
<dbReference type="AlphaFoldDB" id="A0AAN8PBK1"/>
<dbReference type="EMBL" id="JAWJWE010000037">
    <property type="protein sequence ID" value="KAK6625400.1"/>
    <property type="molecule type" value="Genomic_DNA"/>
</dbReference>
<comment type="caution">
    <text evidence="13">The sequence shown here is derived from an EMBL/GenBank/DDBJ whole genome shotgun (WGS) entry which is preliminary data.</text>
</comment>
<dbReference type="Gene3D" id="2.40.50.140">
    <property type="entry name" value="Nucleic acid-binding proteins"/>
    <property type="match status" value="1"/>
</dbReference>
<evidence type="ECO:0000256" key="7">
    <source>
        <dbReference type="ARBA" id="ARBA00075627"/>
    </source>
</evidence>
<evidence type="ECO:0000313" key="13">
    <source>
        <dbReference type="EMBL" id="KAK6625400.1"/>
    </source>
</evidence>
<gene>
    <name evidence="13" type="ORF">RUM43_005697</name>
</gene>
<keyword evidence="4" id="KW-0489">Methyltransferase</keyword>
<evidence type="ECO:0000256" key="1">
    <source>
        <dbReference type="ARBA" id="ARBA00004496"/>
    </source>
</evidence>
<dbReference type="GO" id="GO:0008168">
    <property type="term" value="F:methyltransferase activity"/>
    <property type="evidence" value="ECO:0007669"/>
    <property type="project" value="UniProtKB-KW"/>
</dbReference>
<proteinExistence type="inferred from homology"/>
<comment type="subunit">
    <text evidence="6">Interacts with INCA1.</text>
</comment>
<organism evidence="13 14">
    <name type="scientific">Polyplax serrata</name>
    <name type="common">Common mouse louse</name>
    <dbReference type="NCBI Taxonomy" id="468196"/>
    <lineage>
        <taxon>Eukaryota</taxon>
        <taxon>Metazoa</taxon>
        <taxon>Ecdysozoa</taxon>
        <taxon>Arthropoda</taxon>
        <taxon>Hexapoda</taxon>
        <taxon>Insecta</taxon>
        <taxon>Pterygota</taxon>
        <taxon>Neoptera</taxon>
        <taxon>Paraneoptera</taxon>
        <taxon>Psocodea</taxon>
        <taxon>Troctomorpha</taxon>
        <taxon>Phthiraptera</taxon>
        <taxon>Anoplura</taxon>
        <taxon>Polyplacidae</taxon>
        <taxon>Polyplax</taxon>
    </lineage>
</organism>
<comment type="catalytic activity">
    <reaction evidence="10">
        <text>uridine in 28S rRNA + S-adenosyl-L-methionine = N(3)-methyluridine in 28S rRNA + S-adenosyl-L-homocysteine + H(+)</text>
        <dbReference type="Rhea" id="RHEA:83635"/>
        <dbReference type="Rhea" id="RHEA-COMP:20178"/>
        <dbReference type="Rhea" id="RHEA-COMP:20181"/>
        <dbReference type="ChEBI" id="CHEBI:15378"/>
        <dbReference type="ChEBI" id="CHEBI:57856"/>
        <dbReference type="ChEBI" id="CHEBI:59789"/>
        <dbReference type="ChEBI" id="CHEBI:65315"/>
        <dbReference type="ChEBI" id="CHEBI:74502"/>
    </reaction>
    <physiologicalReaction direction="left-to-right" evidence="10">
        <dbReference type="Rhea" id="RHEA:83636"/>
    </physiologicalReaction>
</comment>
<dbReference type="InterPro" id="IPR029026">
    <property type="entry name" value="tRNA_m1G_MTases_N"/>
</dbReference>
<evidence type="ECO:0000256" key="6">
    <source>
        <dbReference type="ARBA" id="ARBA00062137"/>
    </source>
</evidence>
<dbReference type="FunFam" id="2.40.50.140:FF:000170">
    <property type="entry name" value="SPOUT domain containing methyltransferase 1"/>
    <property type="match status" value="1"/>
</dbReference>
<comment type="similarity">
    <text evidence="2">Belongs to the class IV-like SAM-binding methyltransferase superfamily.</text>
</comment>
<evidence type="ECO:0000256" key="5">
    <source>
        <dbReference type="ARBA" id="ARBA00022679"/>
    </source>
</evidence>
<evidence type="ECO:0000313" key="14">
    <source>
        <dbReference type="Proteomes" id="UP001372834"/>
    </source>
</evidence>
<keyword evidence="5" id="KW-0808">Transferase</keyword>
<dbReference type="SUPFAM" id="SSF75217">
    <property type="entry name" value="alpha/beta knot"/>
    <property type="match status" value="1"/>
</dbReference>
<evidence type="ECO:0000256" key="4">
    <source>
        <dbReference type="ARBA" id="ARBA00022603"/>
    </source>
</evidence>
<dbReference type="Pfam" id="PF02598">
    <property type="entry name" value="Methyltrn_RNA_3"/>
    <property type="match status" value="1"/>
</dbReference>
<dbReference type="CDD" id="cd18086">
    <property type="entry name" value="HsC9orf114-like"/>
    <property type="match status" value="1"/>
</dbReference>
<accession>A0AAN8PBK1</accession>
<evidence type="ECO:0000256" key="11">
    <source>
        <dbReference type="ARBA" id="ARBA00093377"/>
    </source>
</evidence>
<comment type="function">
    <text evidence="11">S-adenosyl-L-methionine-dependent methyltransferase that specifically methylates the N3 position of a uridine in 28S rRNA. Required for association of the centrosomes with the poles of the bipolar mitotic spindle during metaphase. Also involved in chromosome alignment. May promote centrosome maturation probably by recruiting A-kinase anchor protein AKAP9 to centrosomes in early mitosis. Binds specifically to miRNA MIR145 hairpin, regulates MIR145 expression at a postranscriptional level.</text>
</comment>
<dbReference type="Gene3D" id="3.40.1280.10">
    <property type="match status" value="1"/>
</dbReference>